<feature type="region of interest" description="Disordered" evidence="1">
    <location>
        <begin position="1"/>
        <end position="80"/>
    </location>
</feature>
<evidence type="ECO:0000313" key="2">
    <source>
        <dbReference type="EMBL" id="CAL1672407.1"/>
    </source>
</evidence>
<keyword evidence="3" id="KW-1185">Reference proteome</keyword>
<dbReference type="Proteomes" id="UP001497644">
    <property type="component" value="Unassembled WGS sequence"/>
</dbReference>
<protein>
    <submittedName>
        <fullName evidence="2">Uncharacterized protein</fullName>
    </submittedName>
</protein>
<feature type="compositionally biased region" description="Basic and acidic residues" evidence="1">
    <location>
        <begin position="51"/>
        <end position="69"/>
    </location>
</feature>
<evidence type="ECO:0000313" key="3">
    <source>
        <dbReference type="Proteomes" id="UP001497644"/>
    </source>
</evidence>
<organism evidence="2 3">
    <name type="scientific">Lasius platythorax</name>
    <dbReference type="NCBI Taxonomy" id="488582"/>
    <lineage>
        <taxon>Eukaryota</taxon>
        <taxon>Metazoa</taxon>
        <taxon>Ecdysozoa</taxon>
        <taxon>Arthropoda</taxon>
        <taxon>Hexapoda</taxon>
        <taxon>Insecta</taxon>
        <taxon>Pterygota</taxon>
        <taxon>Neoptera</taxon>
        <taxon>Endopterygota</taxon>
        <taxon>Hymenoptera</taxon>
        <taxon>Apocrita</taxon>
        <taxon>Aculeata</taxon>
        <taxon>Formicoidea</taxon>
        <taxon>Formicidae</taxon>
        <taxon>Formicinae</taxon>
        <taxon>Lasius</taxon>
        <taxon>Lasius</taxon>
    </lineage>
</organism>
<sequence length="80" mass="8998">MIPADINTVEAEMELPESSQSQTEPEKQTEVLDDKSGEPDPMEEKNIDEEPTPKESDQEVEAKVVEGEQRVTTPSYKYSV</sequence>
<dbReference type="AlphaFoldDB" id="A0AAV2MXT3"/>
<comment type="caution">
    <text evidence="2">The sequence shown here is derived from an EMBL/GenBank/DDBJ whole genome shotgun (WGS) entry which is preliminary data.</text>
</comment>
<name>A0AAV2MXT3_9HYME</name>
<gene>
    <name evidence="2" type="ORF">LPLAT_LOCUS7073</name>
</gene>
<feature type="compositionally biased region" description="Basic and acidic residues" evidence="1">
    <location>
        <begin position="24"/>
        <end position="45"/>
    </location>
</feature>
<reference evidence="2" key="1">
    <citation type="submission" date="2024-04" db="EMBL/GenBank/DDBJ databases">
        <authorList>
            <consortium name="Molecular Ecology Group"/>
        </authorList>
    </citation>
    <scope>NUCLEOTIDE SEQUENCE</scope>
</reference>
<accession>A0AAV2MXT3</accession>
<proteinExistence type="predicted"/>
<feature type="compositionally biased region" description="Polar residues" evidence="1">
    <location>
        <begin position="70"/>
        <end position="80"/>
    </location>
</feature>
<dbReference type="EMBL" id="CAXIPU020000551">
    <property type="protein sequence ID" value="CAL1672407.1"/>
    <property type="molecule type" value="Genomic_DNA"/>
</dbReference>
<evidence type="ECO:0000256" key="1">
    <source>
        <dbReference type="SAM" id="MobiDB-lite"/>
    </source>
</evidence>